<dbReference type="RefSeq" id="WP_133277944.1">
    <property type="nucleotide sequence ID" value="NZ_CP037933.1"/>
</dbReference>
<gene>
    <name evidence="10" type="ORF">E1750_17150</name>
</gene>
<evidence type="ECO:0000259" key="9">
    <source>
        <dbReference type="Pfam" id="PF07715"/>
    </source>
</evidence>
<dbReference type="PROSITE" id="PS52016">
    <property type="entry name" value="TONB_DEPENDENT_REC_3"/>
    <property type="match status" value="1"/>
</dbReference>
<dbReference type="InterPro" id="IPR023997">
    <property type="entry name" value="TonB-dep_OMP_SusC/RagA_CS"/>
</dbReference>
<organism evidence="10 11">
    <name type="scientific">Flavobacterium nackdongense</name>
    <dbReference type="NCBI Taxonomy" id="2547394"/>
    <lineage>
        <taxon>Bacteria</taxon>
        <taxon>Pseudomonadati</taxon>
        <taxon>Bacteroidota</taxon>
        <taxon>Flavobacteriia</taxon>
        <taxon>Flavobacteriales</taxon>
        <taxon>Flavobacteriaceae</taxon>
        <taxon>Flavobacterium</taxon>
    </lineage>
</organism>
<keyword evidence="5 7" id="KW-0472">Membrane</keyword>
<feature type="signal peptide" evidence="8">
    <location>
        <begin position="1"/>
        <end position="19"/>
    </location>
</feature>
<keyword evidence="10" id="KW-0675">Receptor</keyword>
<keyword evidence="6 7" id="KW-0998">Cell outer membrane</keyword>
<dbReference type="Pfam" id="PF13715">
    <property type="entry name" value="CarbopepD_reg_2"/>
    <property type="match status" value="1"/>
</dbReference>
<dbReference type="EMBL" id="CP037933">
    <property type="protein sequence ID" value="QBN20444.1"/>
    <property type="molecule type" value="Genomic_DNA"/>
</dbReference>
<evidence type="ECO:0000313" key="11">
    <source>
        <dbReference type="Proteomes" id="UP000291124"/>
    </source>
</evidence>
<dbReference type="InterPro" id="IPR036942">
    <property type="entry name" value="Beta-barrel_TonB_sf"/>
</dbReference>
<protein>
    <submittedName>
        <fullName evidence="10">TonB-dependent receptor</fullName>
    </submittedName>
</protein>
<evidence type="ECO:0000256" key="4">
    <source>
        <dbReference type="ARBA" id="ARBA00022692"/>
    </source>
</evidence>
<evidence type="ECO:0000256" key="7">
    <source>
        <dbReference type="PROSITE-ProRule" id="PRU01360"/>
    </source>
</evidence>
<dbReference type="InterPro" id="IPR037066">
    <property type="entry name" value="Plug_dom_sf"/>
</dbReference>
<dbReference type="OrthoDB" id="9768177at2"/>
<dbReference type="KEGG" id="fnk:E1750_17150"/>
<evidence type="ECO:0000256" key="2">
    <source>
        <dbReference type="ARBA" id="ARBA00022448"/>
    </source>
</evidence>
<keyword evidence="3 7" id="KW-1134">Transmembrane beta strand</keyword>
<keyword evidence="2 7" id="KW-0813">Transport</keyword>
<evidence type="ECO:0000256" key="5">
    <source>
        <dbReference type="ARBA" id="ARBA00023136"/>
    </source>
</evidence>
<dbReference type="Gene3D" id="2.60.40.1120">
    <property type="entry name" value="Carboxypeptidase-like, regulatory domain"/>
    <property type="match status" value="1"/>
</dbReference>
<dbReference type="NCBIfam" id="TIGR04057">
    <property type="entry name" value="SusC_RagA_signa"/>
    <property type="match status" value="1"/>
</dbReference>
<sequence length="1051" mass="114663">MKSKFKFLFFILLPFVAFSQNSIKGTVSDESGVLLPGASVMIKGTTNGVMTDIDGNFSLNLKSEQNTIIVSFMGYKTKTVDVSNRNKEKIKIILVSEVEQLGEVVLVGYGEVKKKDVTGSVISLKLSDSNVNQAQGVENLIQGRAAGVVVTSQGFDPTSPISVQIRGVNSLTSNTQPLYVVDGIVMGSATEGAADPLSGGSSYLAPQNAMGGINPRDIESIQILKDASSTAIYGSRGSNGVILITTKKGKAGVTKFSYNVTTKAGNVARNIDVLGHTDYATYQNETRQLNGLPPNFIVDPNGKVSDLTGAELKGINWSDDVYKTSLSYNHRLTISGGGSEANNYYMAAGYVSAEGVVPNAYSKQTDFSLNLNNKLTNNLKLATKIAITSGKNSSSKGTENLGGTNNSMVRQIISAAPFAGYTLNYYGAPTDDIDDIVDGPNAWIKDYDDNSEELRGLGSLNLEYTISKVFKYRLLVGLDYRKVNRQIWYGTSIQRGAQANGEAGLTVMDRFRYNVDNTLMFNKRFNSNHKIDGTVGVIVDESNMKQISYQASNFPLKDLRADGITTGQVFQALNYNVIPESLLSFLGRFNYTFKEKFNFTATVRSDGSSKFASGNQFSTFPAFAFAWQIHREKFMDGFTKLNEAKLRLSWGLTGNQGIRPYQTITPYGPTANPYFNSTGAGITALVPTTLANPNLIWETTSQFNTGIDLSFFNKRLTTTIDVYYKETSDLLQYLNIGPSSGYKNITANQGDLINKGAEFTISADIIKSKNFLWNVYGNISKYKNEIANLGLPPAEFGSNTYSAFLGNQVSAGNTFKTPANIFIEGKESGLFWGYQTDGIINNSEELALASTFGGIAPRLGDVNLVDQNGDKIIDAKDKTIIGNPNPDFTYGFGSNVEYKGLSLNIFFNGVTGNDVANGNLLREDYATGNPDNIRPRAYNNAWTATNTEGTYPRTGYSNTLVEGTGFTDRIVEDGSFLRLTNVTLGYRIPIEIKAINSMDLSFSAYNLLLFTDYSGYDPEVNSFAFDPLRTGLDWQSFPNQKSFSLALNVSF</sequence>
<dbReference type="Gene3D" id="2.170.130.10">
    <property type="entry name" value="TonB-dependent receptor, plug domain"/>
    <property type="match status" value="1"/>
</dbReference>
<evidence type="ECO:0000256" key="6">
    <source>
        <dbReference type="ARBA" id="ARBA00023237"/>
    </source>
</evidence>
<dbReference type="GO" id="GO:0009279">
    <property type="term" value="C:cell outer membrane"/>
    <property type="evidence" value="ECO:0007669"/>
    <property type="project" value="UniProtKB-SubCell"/>
</dbReference>
<evidence type="ECO:0000256" key="1">
    <source>
        <dbReference type="ARBA" id="ARBA00004571"/>
    </source>
</evidence>
<comment type="subcellular location">
    <subcellularLocation>
        <location evidence="1 7">Cell outer membrane</location>
        <topology evidence="1 7">Multi-pass membrane protein</topology>
    </subcellularLocation>
</comment>
<evidence type="ECO:0000313" key="10">
    <source>
        <dbReference type="EMBL" id="QBN20444.1"/>
    </source>
</evidence>
<evidence type="ECO:0000256" key="8">
    <source>
        <dbReference type="SAM" id="SignalP"/>
    </source>
</evidence>
<feature type="domain" description="TonB-dependent receptor plug" evidence="9">
    <location>
        <begin position="113"/>
        <end position="241"/>
    </location>
</feature>
<evidence type="ECO:0000256" key="3">
    <source>
        <dbReference type="ARBA" id="ARBA00022452"/>
    </source>
</evidence>
<keyword evidence="8" id="KW-0732">Signal</keyword>
<accession>A0A4P6YHM4</accession>
<comment type="similarity">
    <text evidence="7">Belongs to the TonB-dependent receptor family.</text>
</comment>
<dbReference type="SUPFAM" id="SSF49464">
    <property type="entry name" value="Carboxypeptidase regulatory domain-like"/>
    <property type="match status" value="1"/>
</dbReference>
<dbReference type="Pfam" id="PF07715">
    <property type="entry name" value="Plug"/>
    <property type="match status" value="1"/>
</dbReference>
<name>A0A4P6YHM4_9FLAO</name>
<dbReference type="Proteomes" id="UP000291124">
    <property type="component" value="Chromosome"/>
</dbReference>
<dbReference type="InterPro" id="IPR023996">
    <property type="entry name" value="TonB-dep_OMP_SusC/RagA"/>
</dbReference>
<keyword evidence="4 7" id="KW-0812">Transmembrane</keyword>
<dbReference type="Gene3D" id="2.40.170.20">
    <property type="entry name" value="TonB-dependent receptor, beta-barrel domain"/>
    <property type="match status" value="1"/>
</dbReference>
<dbReference type="InterPro" id="IPR039426">
    <property type="entry name" value="TonB-dep_rcpt-like"/>
</dbReference>
<dbReference type="SUPFAM" id="SSF56935">
    <property type="entry name" value="Porins"/>
    <property type="match status" value="1"/>
</dbReference>
<reference evidence="11" key="1">
    <citation type="submission" date="2019-03" db="EMBL/GenBank/DDBJ databases">
        <title>Flavobacterium sp.</title>
        <authorList>
            <person name="Kim H."/>
        </authorList>
    </citation>
    <scope>NUCLEOTIDE SEQUENCE [LARGE SCALE GENOMIC DNA]</scope>
    <source>
        <strain evidence="11">GS13</strain>
    </source>
</reference>
<feature type="chain" id="PRO_5020767525" evidence="8">
    <location>
        <begin position="20"/>
        <end position="1051"/>
    </location>
</feature>
<keyword evidence="11" id="KW-1185">Reference proteome</keyword>
<dbReference type="NCBIfam" id="TIGR04056">
    <property type="entry name" value="OMP_RagA_SusC"/>
    <property type="match status" value="1"/>
</dbReference>
<dbReference type="InterPro" id="IPR012910">
    <property type="entry name" value="Plug_dom"/>
</dbReference>
<dbReference type="InterPro" id="IPR008969">
    <property type="entry name" value="CarboxyPept-like_regulatory"/>
</dbReference>
<proteinExistence type="inferred from homology"/>
<dbReference type="AlphaFoldDB" id="A0A4P6YHM4"/>